<dbReference type="EMBL" id="CP062176">
    <property type="protein sequence ID" value="WXK39394.1"/>
    <property type="molecule type" value="Genomic_DNA"/>
</dbReference>
<accession>A0ABZ2Q0R8</accession>
<keyword evidence="4" id="KW-1185">Reference proteome</keyword>
<protein>
    <submittedName>
        <fullName evidence="3">Rpn family recombination-promoting nuclease/putative transposase</fullName>
    </submittedName>
</protein>
<dbReference type="InterPro" id="IPR006842">
    <property type="entry name" value="Transposase_31"/>
</dbReference>
<dbReference type="InterPro" id="IPR051699">
    <property type="entry name" value="Rpn/YhgA-like_nuclease"/>
</dbReference>
<evidence type="ECO:0000313" key="4">
    <source>
        <dbReference type="Proteomes" id="UP001493153"/>
    </source>
</evidence>
<name>A0ABZ2Q0R8_9BURK</name>
<evidence type="ECO:0000313" key="3">
    <source>
        <dbReference type="EMBL" id="WXK39394.1"/>
    </source>
</evidence>
<evidence type="ECO:0000256" key="1">
    <source>
        <dbReference type="ARBA" id="ARBA00009787"/>
    </source>
</evidence>
<gene>
    <name evidence="3" type="ORF">IHE29_08975</name>
</gene>
<comment type="similarity">
    <text evidence="1">Belongs to the Rpn/YhgA-like nuclease family.</text>
</comment>
<dbReference type="NCBIfam" id="TIGR01784">
    <property type="entry name" value="T_den_put_tspse"/>
    <property type="match status" value="1"/>
</dbReference>
<dbReference type="Pfam" id="PF04754">
    <property type="entry name" value="Transposase_31"/>
    <property type="match status" value="1"/>
</dbReference>
<organism evidence="3 4">
    <name type="scientific">Mycetohabitans rhizoxinica</name>
    <dbReference type="NCBI Taxonomy" id="412963"/>
    <lineage>
        <taxon>Bacteria</taxon>
        <taxon>Pseudomonadati</taxon>
        <taxon>Pseudomonadota</taxon>
        <taxon>Betaproteobacteria</taxon>
        <taxon>Burkholderiales</taxon>
        <taxon>Burkholderiaceae</taxon>
        <taxon>Mycetohabitans</taxon>
    </lineage>
</organism>
<evidence type="ECO:0000259" key="2">
    <source>
        <dbReference type="Pfam" id="PF04754"/>
    </source>
</evidence>
<proteinExistence type="inferred from homology"/>
<feature type="domain" description="Transposase (putative) YhgA-like" evidence="2">
    <location>
        <begin position="8"/>
        <end position="209"/>
    </location>
</feature>
<dbReference type="RefSeq" id="WP_013435231.1">
    <property type="nucleotide sequence ID" value="NZ_CP062176.1"/>
</dbReference>
<dbReference type="InterPro" id="IPR010106">
    <property type="entry name" value="RpnA"/>
</dbReference>
<dbReference type="PANTHER" id="PTHR34611">
    <property type="match status" value="1"/>
</dbReference>
<dbReference type="Proteomes" id="UP001493153">
    <property type="component" value="Chromosome"/>
</dbReference>
<sequence>MKRSSTMTPHDALFKQFLTHPETARDFLSLHLPTQWLAQCDLDTLRLESGSFVEEDLRAYYSDVLWSLQTRQGDGYVYALIEHQSRPERHMAFRLIRYAIAAMQRHLEAGHDQLPLVIPLLFYHGQVSPYPYSMRWLDSFEVPELASQLYAGGFPLVDVTVIPDDEIITHRRMAMLELLQKHIRQRDLATLVEQLASLLLAGYTTHEQLVSLMHYMLQWGDTTDPERFIRELALRSPQHEEVLMTIAQKLEQKGLERGRMLGREEGREKGREEGHKEAALKIARTLLANGLERETVKRMTGLSEADMKQICH</sequence>
<reference evidence="3 4" key="1">
    <citation type="submission" date="2020-09" db="EMBL/GenBank/DDBJ databases">
        <title>Genome sequences of Mycetohabitans spp.</title>
        <authorList>
            <person name="Carter M.E."/>
            <person name="Carpenter S.C.D."/>
            <person name="Bogdanove A.J."/>
        </authorList>
    </citation>
    <scope>NUCLEOTIDE SEQUENCE [LARGE SCALE GENOMIC DNA]</scope>
    <source>
        <strain evidence="3 4">B12</strain>
    </source>
</reference>
<dbReference type="PANTHER" id="PTHR34611:SF4">
    <property type="entry name" value="RECOMBINATION-PROMOTING NUCLEASE PSLT051"/>
    <property type="match status" value="1"/>
</dbReference>